<reference evidence="1 2" key="1">
    <citation type="submission" date="2018-06" db="EMBL/GenBank/DDBJ databases">
        <title>Isolation of heavy metals resistant Paenibacillus silvae NC2 from Gold-Copper mine in ZiJin, China.</title>
        <authorList>
            <person name="Xu J."/>
            <person name="Mazhar H.S."/>
            <person name="Rensing C."/>
        </authorList>
    </citation>
    <scope>NUCLEOTIDE SEQUENCE [LARGE SCALE GENOMIC DNA]</scope>
    <source>
        <strain evidence="1 2">NC2</strain>
    </source>
</reference>
<name>A0A2W6NE59_9BACL</name>
<evidence type="ECO:0000313" key="2">
    <source>
        <dbReference type="Proteomes" id="UP000249204"/>
    </source>
</evidence>
<sequence>MSHQDHLDYNIQFGKYRIRKKKLSLLYRLNRGVYIFFDITCSDEVGGMMDCKKIFFVCVIKIEAFRKVLIFLQKLTLYRSFEVCVC</sequence>
<comment type="caution">
    <text evidence="1">The sequence shown here is derived from an EMBL/GenBank/DDBJ whole genome shotgun (WGS) entry which is preliminary data.</text>
</comment>
<organism evidence="1 2">
    <name type="scientific">Paenibacillus silvae</name>
    <dbReference type="NCBI Taxonomy" id="1325358"/>
    <lineage>
        <taxon>Bacteria</taxon>
        <taxon>Bacillati</taxon>
        <taxon>Bacillota</taxon>
        <taxon>Bacilli</taxon>
        <taxon>Bacillales</taxon>
        <taxon>Paenibacillaceae</taxon>
        <taxon>Paenibacillus</taxon>
    </lineage>
</organism>
<dbReference type="Proteomes" id="UP000249204">
    <property type="component" value="Unassembled WGS sequence"/>
</dbReference>
<evidence type="ECO:0000313" key="1">
    <source>
        <dbReference type="EMBL" id="PZT54232.1"/>
    </source>
</evidence>
<gene>
    <name evidence="1" type="ORF">DN757_18090</name>
</gene>
<protein>
    <submittedName>
        <fullName evidence="1">Uncharacterized protein</fullName>
    </submittedName>
</protein>
<proteinExistence type="predicted"/>
<dbReference type="EMBL" id="QKWW01000051">
    <property type="protein sequence ID" value="PZT54232.1"/>
    <property type="molecule type" value="Genomic_DNA"/>
</dbReference>
<accession>A0A2W6NE59</accession>
<dbReference type="AlphaFoldDB" id="A0A2W6NE59"/>